<organism evidence="4 5">
    <name type="scientific">Raphidocelis subcapitata</name>
    <dbReference type="NCBI Taxonomy" id="307507"/>
    <lineage>
        <taxon>Eukaryota</taxon>
        <taxon>Viridiplantae</taxon>
        <taxon>Chlorophyta</taxon>
        <taxon>core chlorophytes</taxon>
        <taxon>Chlorophyceae</taxon>
        <taxon>CS clade</taxon>
        <taxon>Sphaeropleales</taxon>
        <taxon>Selenastraceae</taxon>
        <taxon>Raphidocelis</taxon>
    </lineage>
</organism>
<dbReference type="Pfam" id="PF08433">
    <property type="entry name" value="KTI12"/>
    <property type="match status" value="1"/>
</dbReference>
<evidence type="ECO:0000256" key="2">
    <source>
        <dbReference type="ARBA" id="ARBA00022840"/>
    </source>
</evidence>
<proteinExistence type="inferred from homology"/>
<dbReference type="OrthoDB" id="9972657at2759"/>
<evidence type="ECO:0000256" key="3">
    <source>
        <dbReference type="ARBA" id="ARBA00025768"/>
    </source>
</evidence>
<dbReference type="InterPro" id="IPR027417">
    <property type="entry name" value="P-loop_NTPase"/>
</dbReference>
<dbReference type="EMBL" id="BDRX01000090">
    <property type="protein sequence ID" value="GBF97016.1"/>
    <property type="molecule type" value="Genomic_DNA"/>
</dbReference>
<dbReference type="AlphaFoldDB" id="A0A2V0PAZ2"/>
<dbReference type="Gene3D" id="3.40.50.300">
    <property type="entry name" value="P-loop containing nucleotide triphosphate hydrolases"/>
    <property type="match status" value="1"/>
</dbReference>
<keyword evidence="1" id="KW-0547">Nucleotide-binding</keyword>
<keyword evidence="5" id="KW-1185">Reference proteome</keyword>
<sequence length="299" mass="31944">MPLVVLTGQPSSGKSSAAARLRQLLEPHGAVTVVDEPSLHLERNTAYANSAAEKIARATLKSALERALSPRAFVILDSLNNIKGYRYEVWCAARSVATRYCVVHVDTPTDTCRAWNEARPEGERYSRQIFDDLAGRFETPDSRSRWDAPLFTLRPASCSPEAYEETLASVAAVMTGTAGAPGSGAGTAAGAGEALQPTFATTNPGLLGTNVLHEIDAAAQAVVTAIVDAQAQAGGAPAGLLELGSGCGRLQLERVVPLAELRRHKRTFLKLATQMQYSRVADAAAARRLFVDYLQQQQL</sequence>
<dbReference type="Proteomes" id="UP000247498">
    <property type="component" value="Unassembled WGS sequence"/>
</dbReference>
<dbReference type="InParanoid" id="A0A2V0PAZ2"/>
<evidence type="ECO:0000313" key="4">
    <source>
        <dbReference type="EMBL" id="GBF97016.1"/>
    </source>
</evidence>
<dbReference type="PANTHER" id="PTHR12435">
    <property type="match status" value="1"/>
</dbReference>
<keyword evidence="2" id="KW-0067">ATP-binding</keyword>
<evidence type="ECO:0000313" key="5">
    <source>
        <dbReference type="Proteomes" id="UP000247498"/>
    </source>
</evidence>
<dbReference type="GO" id="GO:0005524">
    <property type="term" value="F:ATP binding"/>
    <property type="evidence" value="ECO:0007669"/>
    <property type="project" value="UniProtKB-KW"/>
</dbReference>
<reference evidence="4 5" key="1">
    <citation type="journal article" date="2018" name="Sci. Rep.">
        <title>Raphidocelis subcapitata (=Pseudokirchneriella subcapitata) provides an insight into genome evolution and environmental adaptations in the Sphaeropleales.</title>
        <authorList>
            <person name="Suzuki S."/>
            <person name="Yamaguchi H."/>
            <person name="Nakajima N."/>
            <person name="Kawachi M."/>
        </authorList>
    </citation>
    <scope>NUCLEOTIDE SEQUENCE [LARGE SCALE GENOMIC DNA]</scope>
    <source>
        <strain evidence="4 5">NIES-35</strain>
    </source>
</reference>
<protein>
    <submittedName>
        <fullName evidence="4">Uncharacterized protein</fullName>
    </submittedName>
</protein>
<accession>A0A2V0PAZ2</accession>
<dbReference type="InterPro" id="IPR013641">
    <property type="entry name" value="KTI12/PSTK"/>
</dbReference>
<comment type="similarity">
    <text evidence="3">Belongs to the KTI12 family.</text>
</comment>
<name>A0A2V0PAZ2_9CHLO</name>
<dbReference type="SUPFAM" id="SSF52540">
    <property type="entry name" value="P-loop containing nucleoside triphosphate hydrolases"/>
    <property type="match status" value="1"/>
</dbReference>
<evidence type="ECO:0000256" key="1">
    <source>
        <dbReference type="ARBA" id="ARBA00022741"/>
    </source>
</evidence>
<dbReference type="FunCoup" id="A0A2V0PAZ2">
    <property type="interactions" value="1709"/>
</dbReference>
<comment type="caution">
    <text evidence="4">The sequence shown here is derived from an EMBL/GenBank/DDBJ whole genome shotgun (WGS) entry which is preliminary data.</text>
</comment>
<dbReference type="STRING" id="307507.A0A2V0PAZ2"/>
<gene>
    <name evidence="4" type="ORF">Rsub_09813</name>
</gene>